<feature type="compositionally biased region" description="Basic and acidic residues" evidence="1">
    <location>
        <begin position="281"/>
        <end position="298"/>
    </location>
</feature>
<comment type="caution">
    <text evidence="2">The sequence shown here is derived from an EMBL/GenBank/DDBJ whole genome shotgun (WGS) entry which is preliminary data.</text>
</comment>
<organism evidence="2 3">
    <name type="scientific">Nocardia cyriacigeorgica</name>
    <dbReference type="NCBI Taxonomy" id="135487"/>
    <lineage>
        <taxon>Bacteria</taxon>
        <taxon>Bacillati</taxon>
        <taxon>Actinomycetota</taxon>
        <taxon>Actinomycetes</taxon>
        <taxon>Mycobacteriales</taxon>
        <taxon>Nocardiaceae</taxon>
        <taxon>Nocardia</taxon>
    </lineage>
</organism>
<dbReference type="RefSeq" id="WP_138457054.1">
    <property type="nucleotide sequence ID" value="NZ_VBUU01000017.1"/>
</dbReference>
<feature type="region of interest" description="Disordered" evidence="1">
    <location>
        <begin position="115"/>
        <end position="136"/>
    </location>
</feature>
<gene>
    <name evidence="2" type="ORF">FEK35_17480</name>
</gene>
<feature type="compositionally biased region" description="Low complexity" evidence="1">
    <location>
        <begin position="340"/>
        <end position="355"/>
    </location>
</feature>
<evidence type="ECO:0000313" key="2">
    <source>
        <dbReference type="EMBL" id="TLG08729.1"/>
    </source>
</evidence>
<name>A0A5R8PBV2_9NOCA</name>
<feature type="region of interest" description="Disordered" evidence="1">
    <location>
        <begin position="281"/>
        <end position="307"/>
    </location>
</feature>
<reference evidence="2 3" key="1">
    <citation type="submission" date="2019-05" db="EMBL/GenBank/DDBJ databases">
        <title>Genomes sequences of two Nocardia cyriacigeorgica environmental isolates, type strains Nocardia asteroides ATCC 19247 and Nocardia cyriacigeorgica DSM 44484.</title>
        <authorList>
            <person name="Vautrin F."/>
            <person name="Bergeron E."/>
            <person name="Dubost A."/>
            <person name="Abrouk D."/>
            <person name="Rodriguez Nava V."/>
            <person name="Pujic P."/>
        </authorList>
    </citation>
    <scope>NUCLEOTIDE SEQUENCE [LARGE SCALE GENOMIC DNA]</scope>
    <source>
        <strain evidence="2 3">EML 1456</strain>
    </source>
</reference>
<feature type="region of interest" description="Disordered" evidence="1">
    <location>
        <begin position="324"/>
        <end position="355"/>
    </location>
</feature>
<evidence type="ECO:0000313" key="3">
    <source>
        <dbReference type="Proteomes" id="UP000308349"/>
    </source>
</evidence>
<evidence type="ECO:0000256" key="1">
    <source>
        <dbReference type="SAM" id="MobiDB-lite"/>
    </source>
</evidence>
<proteinExistence type="predicted"/>
<dbReference type="OrthoDB" id="4519119at2"/>
<dbReference type="EMBL" id="VBUU01000017">
    <property type="protein sequence ID" value="TLG08729.1"/>
    <property type="molecule type" value="Genomic_DNA"/>
</dbReference>
<accession>A0A5R8PBV2</accession>
<dbReference type="AlphaFoldDB" id="A0A5R8PBV2"/>
<sequence>MSTTTSTSAADLAATEAALRHDFTRAHNLRMIAPHAESPEQARVFLDQAAALAAHWTRDPESNGLWHELEAAVGAWDARPQSTATAFRRLSQAHAAGDLPIDDRRWRTLTQAAELTGHHDPTTTGSGQDSARWRPEPGIELHSSTASLLDRALGGRAPEPVSLDEVDAVIAETDRLLELEHEVGDRDTGADEHASLLPPELRAAPAADAEGRRTAALGQLQNLTAEHQRLAGEWDGPPVEVDTLVTRLDSLLEAARTARRDAAEAGASATDIEAAYHAGRDGHYWQPDHHAPAAHGDDTQPGPSAVVADADGATIHALLTAAVSSDAEPQAWTGEDSSGTAPETNTTTTEVEATL</sequence>
<dbReference type="Proteomes" id="UP000308349">
    <property type="component" value="Unassembled WGS sequence"/>
</dbReference>
<protein>
    <submittedName>
        <fullName evidence="2">Uncharacterized protein</fullName>
    </submittedName>
</protein>